<sequence length="314" mass="35197">MESRMIRRKKNKLTGCLLGILALFCLIPMTGYAKTEQRSIQVIERNNVTGEPIAGIELSIYQIAGFSEGDYGTLQYKEAFAGKSEEISALIREKKTKEAADLLENVIQKDEVLAQENKVSDADGTVYFTDLEDGIYLILCTGSRSEAFTFAQKPVLISVPGHADEGKILYQVLCEPKNEIIYPDLEQKVSVIKLWKDNNDRADKRPEKITVGLYENDILKEKVILSEKNNWSYEWEHLSENARYVVAELDIPAGYKMSVSSTGSEFTIVNTYSPSESTKTVKTGDMNQPGMWLAGIVGAGSVIAVFCIRRRKRQ</sequence>
<comment type="caution">
    <text evidence="3">The sequence shown here is derived from an EMBL/GenBank/DDBJ whole genome shotgun (WGS) entry which is preliminary data.</text>
</comment>
<keyword evidence="1" id="KW-1133">Transmembrane helix</keyword>
<dbReference type="EMBL" id="NIHW01000013">
    <property type="protein sequence ID" value="PLT87444.1"/>
    <property type="molecule type" value="Genomic_DNA"/>
</dbReference>
<feature type="transmembrane region" description="Helical" evidence="1">
    <location>
        <begin position="290"/>
        <end position="308"/>
    </location>
</feature>
<dbReference type="SUPFAM" id="SSF49478">
    <property type="entry name" value="Cna protein B-type domain"/>
    <property type="match status" value="1"/>
</dbReference>
<dbReference type="InterPro" id="IPR013783">
    <property type="entry name" value="Ig-like_fold"/>
</dbReference>
<name>A0A2N5Q0N7_MEDGN</name>
<feature type="domain" description="CNA-B" evidence="2">
    <location>
        <begin position="189"/>
        <end position="271"/>
    </location>
</feature>
<dbReference type="AlphaFoldDB" id="A0A2N5Q0N7"/>
<protein>
    <recommendedName>
        <fullName evidence="2">CNA-B domain-containing protein</fullName>
    </recommendedName>
</protein>
<gene>
    <name evidence="3" type="ORF">CDL20_06790</name>
</gene>
<keyword evidence="1" id="KW-0812">Transmembrane</keyword>
<evidence type="ECO:0000313" key="3">
    <source>
        <dbReference type="EMBL" id="PLT87444.1"/>
    </source>
</evidence>
<dbReference type="Gene3D" id="2.60.40.10">
    <property type="entry name" value="Immunoglobulins"/>
    <property type="match status" value="1"/>
</dbReference>
<dbReference type="RefSeq" id="WP_101882327.1">
    <property type="nucleotide sequence ID" value="NZ_NIHW01000013.1"/>
</dbReference>
<dbReference type="Pfam" id="PF05738">
    <property type="entry name" value="Cna_B"/>
    <property type="match status" value="1"/>
</dbReference>
<evidence type="ECO:0000256" key="1">
    <source>
        <dbReference type="SAM" id="Phobius"/>
    </source>
</evidence>
<evidence type="ECO:0000259" key="2">
    <source>
        <dbReference type="Pfam" id="PF05738"/>
    </source>
</evidence>
<dbReference type="CDD" id="cd00222">
    <property type="entry name" value="CollagenBindB"/>
    <property type="match status" value="1"/>
</dbReference>
<dbReference type="InterPro" id="IPR008454">
    <property type="entry name" value="Collagen-bd_Cna-like_B-typ_dom"/>
</dbReference>
<keyword evidence="1" id="KW-0472">Membrane</keyword>
<proteinExistence type="predicted"/>
<reference evidence="3 4" key="1">
    <citation type="journal article" date="2017" name="Genome Med.">
        <title>A novel Ruminococcus gnavus clade enriched in inflammatory bowel disease patients.</title>
        <authorList>
            <person name="Hall A.B."/>
            <person name="Yassour M."/>
            <person name="Sauk J."/>
            <person name="Garner A."/>
            <person name="Jiang X."/>
            <person name="Arthur T."/>
            <person name="Lagoudas G.K."/>
            <person name="Vatanen T."/>
            <person name="Fornelos N."/>
            <person name="Wilson R."/>
            <person name="Bertha M."/>
            <person name="Cohen M."/>
            <person name="Garber J."/>
            <person name="Khalili H."/>
            <person name="Gevers D."/>
            <person name="Ananthakrishnan A.N."/>
            <person name="Kugathasan S."/>
            <person name="Lander E.S."/>
            <person name="Blainey P."/>
            <person name="Vlamakis H."/>
            <person name="Xavier R.J."/>
            <person name="Huttenhower C."/>
        </authorList>
    </citation>
    <scope>NUCLEOTIDE SEQUENCE [LARGE SCALE GENOMIC DNA]</scope>
    <source>
        <strain evidence="3 4">RJX1128</strain>
    </source>
</reference>
<dbReference type="Gene3D" id="2.60.40.1140">
    <property type="entry name" value="Collagen-binding surface protein Cna, B-type domain"/>
    <property type="match status" value="1"/>
</dbReference>
<organism evidence="3 4">
    <name type="scientific">Mediterraneibacter gnavus</name>
    <name type="common">Ruminococcus gnavus</name>
    <dbReference type="NCBI Taxonomy" id="33038"/>
    <lineage>
        <taxon>Bacteria</taxon>
        <taxon>Bacillati</taxon>
        <taxon>Bacillota</taxon>
        <taxon>Clostridia</taxon>
        <taxon>Lachnospirales</taxon>
        <taxon>Lachnospiraceae</taxon>
        <taxon>Mediterraneibacter</taxon>
    </lineage>
</organism>
<accession>A0A2N5Q0N7</accession>
<dbReference type="Proteomes" id="UP000234840">
    <property type="component" value="Unassembled WGS sequence"/>
</dbReference>
<evidence type="ECO:0000313" key="4">
    <source>
        <dbReference type="Proteomes" id="UP000234840"/>
    </source>
</evidence>